<dbReference type="PANTHER" id="PTHR43798">
    <property type="entry name" value="MONOACYLGLYCEROL LIPASE"/>
    <property type="match status" value="1"/>
</dbReference>
<proteinExistence type="predicted"/>
<feature type="region of interest" description="Disordered" evidence="2">
    <location>
        <begin position="1"/>
        <end position="20"/>
    </location>
</feature>
<dbReference type="Proteomes" id="UP000002484">
    <property type="component" value="Chromosome"/>
</dbReference>
<dbReference type="Gene3D" id="3.40.50.1820">
    <property type="entry name" value="alpha/beta hydrolase"/>
    <property type="match status" value="1"/>
</dbReference>
<organism evidence="4 5">
    <name type="scientific">Pseudofrankia inefficax (strain DSM 45817 / CECT 9037 / DDB 130130 / EuI1c)</name>
    <name type="common">Frankia inefficax</name>
    <dbReference type="NCBI Taxonomy" id="298654"/>
    <lineage>
        <taxon>Bacteria</taxon>
        <taxon>Bacillati</taxon>
        <taxon>Actinomycetota</taxon>
        <taxon>Actinomycetes</taxon>
        <taxon>Frankiales</taxon>
        <taxon>Frankiaceae</taxon>
        <taxon>Pseudofrankia</taxon>
    </lineage>
</organism>
<keyword evidence="5" id="KW-1185">Reference proteome</keyword>
<dbReference type="GO" id="GO:0016020">
    <property type="term" value="C:membrane"/>
    <property type="evidence" value="ECO:0007669"/>
    <property type="project" value="TreeGrafter"/>
</dbReference>
<gene>
    <name evidence="4" type="ordered locus">FraEuI1c_3365</name>
</gene>
<dbReference type="InterPro" id="IPR050266">
    <property type="entry name" value="AB_hydrolase_sf"/>
</dbReference>
<feature type="domain" description="AB hydrolase-1" evidence="3">
    <location>
        <begin position="24"/>
        <end position="225"/>
    </location>
</feature>
<evidence type="ECO:0000256" key="1">
    <source>
        <dbReference type="ARBA" id="ARBA00022801"/>
    </source>
</evidence>
<evidence type="ECO:0000313" key="4">
    <source>
        <dbReference type="EMBL" id="ADP81374.1"/>
    </source>
</evidence>
<name>E3IWP4_PSEI1</name>
<dbReference type="eggNOG" id="COG0596">
    <property type="taxonomic scope" value="Bacteria"/>
</dbReference>
<dbReference type="STRING" id="298654.FraEuI1c_3365"/>
<dbReference type="KEGG" id="fri:FraEuI1c_3365"/>
<sequence length="245" mass="26504">MPAEEGGVEPGPGPEQRSAARSRVVLVHGLRDEGASFDPVARLLPDLEVLRYDRRGWGACPDWDGVAADLDGHVDDLLRVLAGRPAAVVGHSWGGNVALAAAIRRPDLVEAVGIWETAMPWAEWWPREHRAVIQETIDRAAVTRPGSPRQIRERALAAAEMTLTLHPPFDPGELTVPRVVGYGTASFPHFADGLRAFAAQAGADTVRFAGASHMVHREDPAGFASFVRRVADLRPTTTLVAERVE</sequence>
<evidence type="ECO:0000259" key="3">
    <source>
        <dbReference type="Pfam" id="PF12697"/>
    </source>
</evidence>
<dbReference type="SUPFAM" id="SSF53474">
    <property type="entry name" value="alpha/beta-Hydrolases"/>
    <property type="match status" value="1"/>
</dbReference>
<dbReference type="Pfam" id="PF12697">
    <property type="entry name" value="Abhydrolase_6"/>
    <property type="match status" value="1"/>
</dbReference>
<dbReference type="InParanoid" id="E3IWP4"/>
<evidence type="ECO:0000256" key="2">
    <source>
        <dbReference type="SAM" id="MobiDB-lite"/>
    </source>
</evidence>
<dbReference type="InterPro" id="IPR029058">
    <property type="entry name" value="AB_hydrolase_fold"/>
</dbReference>
<dbReference type="HOGENOM" id="CLU_1105277_0_0_11"/>
<dbReference type="GO" id="GO:0016787">
    <property type="term" value="F:hydrolase activity"/>
    <property type="evidence" value="ECO:0007669"/>
    <property type="project" value="UniProtKB-KW"/>
</dbReference>
<keyword evidence="1 4" id="KW-0378">Hydrolase</keyword>
<evidence type="ECO:0000313" key="5">
    <source>
        <dbReference type="Proteomes" id="UP000002484"/>
    </source>
</evidence>
<protein>
    <submittedName>
        <fullName evidence="4">Alpha/beta hydrolase fold protein</fullName>
    </submittedName>
</protein>
<dbReference type="EMBL" id="CP002299">
    <property type="protein sequence ID" value="ADP81374.1"/>
    <property type="molecule type" value="Genomic_DNA"/>
</dbReference>
<dbReference type="PANTHER" id="PTHR43798:SF31">
    <property type="entry name" value="AB HYDROLASE SUPERFAMILY PROTEIN YCLE"/>
    <property type="match status" value="1"/>
</dbReference>
<accession>E3IWP4</accession>
<dbReference type="AlphaFoldDB" id="E3IWP4"/>
<dbReference type="InterPro" id="IPR000073">
    <property type="entry name" value="AB_hydrolase_1"/>
</dbReference>
<reference evidence="4 5" key="1">
    <citation type="submission" date="2010-10" db="EMBL/GenBank/DDBJ databases">
        <title>Complete sequence of Frankia sp. EuI1c.</title>
        <authorList>
            <consortium name="US DOE Joint Genome Institute"/>
            <person name="Lucas S."/>
            <person name="Copeland A."/>
            <person name="Lapidus A."/>
            <person name="Cheng J.-F."/>
            <person name="Bruce D."/>
            <person name="Goodwin L."/>
            <person name="Pitluck S."/>
            <person name="Chertkov O."/>
            <person name="Detter J.C."/>
            <person name="Han C."/>
            <person name="Tapia R."/>
            <person name="Land M."/>
            <person name="Hauser L."/>
            <person name="Jeffries C."/>
            <person name="Kyrpides N."/>
            <person name="Ivanova N."/>
            <person name="Mikhailova N."/>
            <person name="Beauchemin N."/>
            <person name="Sen A."/>
            <person name="Sur S.A."/>
            <person name="Gtari M."/>
            <person name="Wall L."/>
            <person name="Tisa L."/>
            <person name="Woyke T."/>
        </authorList>
    </citation>
    <scope>NUCLEOTIDE SEQUENCE [LARGE SCALE GENOMIC DNA]</scope>
    <source>
        <strain evidence="5">DSM 45817 / CECT 9037 / EuI1c</strain>
    </source>
</reference>